<evidence type="ECO:0000256" key="1">
    <source>
        <dbReference type="ARBA" id="ARBA00002663"/>
    </source>
</evidence>
<proteinExistence type="inferred from homology"/>
<dbReference type="HAMAP" id="MF_00227">
    <property type="entry name" value="RNase_P"/>
    <property type="match status" value="1"/>
</dbReference>
<dbReference type="Proteomes" id="UP000238196">
    <property type="component" value="Unassembled WGS sequence"/>
</dbReference>
<dbReference type="NCBIfam" id="TIGR00188">
    <property type="entry name" value="rnpA"/>
    <property type="match status" value="1"/>
</dbReference>
<sequence>MTDYSFPRQARLLDSRDYKRVFDDVVVKAADRTLLILARPNEVARPRLGLVIAKKHVRRANQRNRVKRVIRESFRLNQSRLDALDLVIIARQGLAEQDNEELQKLMTKLWQRLKRKAAALSEGKQS</sequence>
<evidence type="ECO:0000256" key="8">
    <source>
        <dbReference type="NCBIfam" id="TIGR00188"/>
    </source>
</evidence>
<dbReference type="Pfam" id="PF00825">
    <property type="entry name" value="Ribonuclease_P"/>
    <property type="match status" value="1"/>
</dbReference>
<dbReference type="GO" id="GO:0001682">
    <property type="term" value="P:tRNA 5'-leader removal"/>
    <property type="evidence" value="ECO:0007669"/>
    <property type="project" value="UniProtKB-UniRule"/>
</dbReference>
<evidence type="ECO:0000313" key="10">
    <source>
        <dbReference type="Proteomes" id="UP000238196"/>
    </source>
</evidence>
<dbReference type="Gene3D" id="3.30.230.10">
    <property type="match status" value="1"/>
</dbReference>
<dbReference type="OrthoDB" id="398329at2"/>
<dbReference type="SUPFAM" id="SSF54211">
    <property type="entry name" value="Ribosomal protein S5 domain 2-like"/>
    <property type="match status" value="1"/>
</dbReference>
<comment type="catalytic activity">
    <reaction evidence="7">
        <text>Endonucleolytic cleavage of RNA, removing 5'-extranucleotides from tRNA precursor.</text>
        <dbReference type="EC" id="3.1.26.5"/>
    </reaction>
</comment>
<keyword evidence="5 7" id="KW-0378">Hydrolase</keyword>
<comment type="function">
    <text evidence="1 7">RNaseP catalyzes the removal of the 5'-leader sequence from pre-tRNA to produce the mature 5'-terminus. It can also cleave other RNA substrates such as 4.5S RNA. The protein component plays an auxiliary but essential role in vivo by binding to the 5'-leader sequence and broadening the substrate specificity of the ribozyme.</text>
</comment>
<dbReference type="InterPro" id="IPR014721">
    <property type="entry name" value="Ribsml_uS5_D2-typ_fold_subgr"/>
</dbReference>
<evidence type="ECO:0000256" key="5">
    <source>
        <dbReference type="ARBA" id="ARBA00022801"/>
    </source>
</evidence>
<dbReference type="EC" id="3.1.26.5" evidence="7 8"/>
<dbReference type="InterPro" id="IPR020539">
    <property type="entry name" value="RNase_P_CS"/>
</dbReference>
<keyword evidence="2 7" id="KW-0819">tRNA processing</keyword>
<dbReference type="AlphaFoldDB" id="A0A2S5KTI6"/>
<organism evidence="9 10">
    <name type="scientific">Proteobacteria bacterium 228</name>
    <dbReference type="NCBI Taxonomy" id="2083153"/>
    <lineage>
        <taxon>Bacteria</taxon>
        <taxon>Pseudomonadati</taxon>
        <taxon>Pseudomonadota</taxon>
    </lineage>
</organism>
<comment type="similarity">
    <text evidence="7">Belongs to the RnpA family.</text>
</comment>
<evidence type="ECO:0000256" key="2">
    <source>
        <dbReference type="ARBA" id="ARBA00022694"/>
    </source>
</evidence>
<comment type="caution">
    <text evidence="9">The sequence shown here is derived from an EMBL/GenBank/DDBJ whole genome shotgun (WGS) entry which is preliminary data.</text>
</comment>
<dbReference type="EMBL" id="PRLP01000021">
    <property type="protein sequence ID" value="PPC78070.1"/>
    <property type="molecule type" value="Genomic_DNA"/>
</dbReference>
<evidence type="ECO:0000256" key="4">
    <source>
        <dbReference type="ARBA" id="ARBA00022759"/>
    </source>
</evidence>
<keyword evidence="6 7" id="KW-0694">RNA-binding</keyword>
<dbReference type="PROSITE" id="PS00648">
    <property type="entry name" value="RIBONUCLEASE_P"/>
    <property type="match status" value="1"/>
</dbReference>
<dbReference type="GO" id="GO:0030677">
    <property type="term" value="C:ribonuclease P complex"/>
    <property type="evidence" value="ECO:0007669"/>
    <property type="project" value="TreeGrafter"/>
</dbReference>
<gene>
    <name evidence="7" type="primary">rnpA</name>
    <name evidence="9" type="ORF">C4K68_07415</name>
</gene>
<dbReference type="GO" id="GO:0000049">
    <property type="term" value="F:tRNA binding"/>
    <property type="evidence" value="ECO:0007669"/>
    <property type="project" value="UniProtKB-UniRule"/>
</dbReference>
<dbReference type="GO" id="GO:0004526">
    <property type="term" value="F:ribonuclease P activity"/>
    <property type="evidence" value="ECO:0007669"/>
    <property type="project" value="UniProtKB-UniRule"/>
</dbReference>
<comment type="subunit">
    <text evidence="7">Consists of a catalytic RNA component (M1 or rnpB) and a protein subunit.</text>
</comment>
<evidence type="ECO:0000256" key="3">
    <source>
        <dbReference type="ARBA" id="ARBA00022722"/>
    </source>
</evidence>
<dbReference type="PANTHER" id="PTHR33992">
    <property type="entry name" value="RIBONUCLEASE P PROTEIN COMPONENT"/>
    <property type="match status" value="1"/>
</dbReference>
<name>A0A2S5KTI6_9PROT</name>
<evidence type="ECO:0000313" key="9">
    <source>
        <dbReference type="EMBL" id="PPC78070.1"/>
    </source>
</evidence>
<reference evidence="9 10" key="1">
    <citation type="submission" date="2018-02" db="EMBL/GenBank/DDBJ databases">
        <title>novel marine gammaproteobacteria from coastal saline agro ecosystem.</title>
        <authorList>
            <person name="Krishnan R."/>
            <person name="Ramesh Kumar N."/>
        </authorList>
    </citation>
    <scope>NUCLEOTIDE SEQUENCE [LARGE SCALE GENOMIC DNA]</scope>
    <source>
        <strain evidence="9 10">228</strain>
    </source>
</reference>
<dbReference type="GO" id="GO:0042781">
    <property type="term" value="F:3'-tRNA processing endoribonuclease activity"/>
    <property type="evidence" value="ECO:0007669"/>
    <property type="project" value="TreeGrafter"/>
</dbReference>
<dbReference type="InterPro" id="IPR000100">
    <property type="entry name" value="RNase_P"/>
</dbReference>
<keyword evidence="4 7" id="KW-0255">Endonuclease</keyword>
<accession>A0A2S5KTI6</accession>
<evidence type="ECO:0000256" key="6">
    <source>
        <dbReference type="ARBA" id="ARBA00022884"/>
    </source>
</evidence>
<dbReference type="PANTHER" id="PTHR33992:SF1">
    <property type="entry name" value="RIBONUCLEASE P PROTEIN COMPONENT"/>
    <property type="match status" value="1"/>
</dbReference>
<dbReference type="InterPro" id="IPR020568">
    <property type="entry name" value="Ribosomal_Su5_D2-typ_SF"/>
</dbReference>
<evidence type="ECO:0000256" key="7">
    <source>
        <dbReference type="HAMAP-Rule" id="MF_00227"/>
    </source>
</evidence>
<protein>
    <recommendedName>
        <fullName evidence="7 8">Ribonuclease P protein component</fullName>
        <shortName evidence="7">RNase P protein</shortName>
        <shortName evidence="7">RNaseP protein</shortName>
        <ecNumber evidence="7 8">3.1.26.5</ecNumber>
    </recommendedName>
    <alternativeName>
        <fullName evidence="7">Protein C5</fullName>
    </alternativeName>
</protein>
<keyword evidence="3 7" id="KW-0540">Nuclease</keyword>